<dbReference type="GO" id="GO:0016531">
    <property type="term" value="F:copper chaperone activity"/>
    <property type="evidence" value="ECO:0007669"/>
    <property type="project" value="InterPro"/>
</dbReference>
<reference evidence="10" key="1">
    <citation type="submission" date="2022-11" db="EMBL/GenBank/DDBJ databases">
        <title>Genome Sequence of Cubamyces cubensis.</title>
        <authorList>
            <person name="Buettner E."/>
        </authorList>
    </citation>
    <scope>NUCLEOTIDE SEQUENCE</scope>
    <source>
        <strain evidence="10">MPL-01</strain>
    </source>
</reference>
<evidence type="ECO:0000256" key="1">
    <source>
        <dbReference type="ARBA" id="ARBA00004569"/>
    </source>
</evidence>
<dbReference type="Proteomes" id="UP001215151">
    <property type="component" value="Unassembled WGS sequence"/>
</dbReference>
<name>A0AAD7XDX3_9APHY</name>
<dbReference type="SUPFAM" id="SSF47072">
    <property type="entry name" value="Cysteine alpha-hairpin motif"/>
    <property type="match status" value="1"/>
</dbReference>
<evidence type="ECO:0000313" key="11">
    <source>
        <dbReference type="Proteomes" id="UP001215151"/>
    </source>
</evidence>
<keyword evidence="3 8" id="KW-0479">Metal-binding</keyword>
<dbReference type="FunFam" id="1.10.287.1130:FF:000005">
    <property type="entry name" value="Cytochrome c oxidase assembly protein subunit 17"/>
    <property type="match status" value="1"/>
</dbReference>
<evidence type="ECO:0000256" key="8">
    <source>
        <dbReference type="PIRSR" id="PIRSR607745-1"/>
    </source>
</evidence>
<evidence type="ECO:0000256" key="3">
    <source>
        <dbReference type="ARBA" id="ARBA00022723"/>
    </source>
</evidence>
<organism evidence="10 11">
    <name type="scientific">Trametes cubensis</name>
    <dbReference type="NCBI Taxonomy" id="1111947"/>
    <lineage>
        <taxon>Eukaryota</taxon>
        <taxon>Fungi</taxon>
        <taxon>Dikarya</taxon>
        <taxon>Basidiomycota</taxon>
        <taxon>Agaricomycotina</taxon>
        <taxon>Agaricomycetes</taxon>
        <taxon>Polyporales</taxon>
        <taxon>Polyporaceae</taxon>
        <taxon>Trametes</taxon>
    </lineage>
</organism>
<keyword evidence="4 8" id="KW-0186">Copper</keyword>
<dbReference type="GO" id="GO:0033617">
    <property type="term" value="P:mitochondrial respiratory chain complex IV assembly"/>
    <property type="evidence" value="ECO:0007669"/>
    <property type="project" value="TreeGrafter"/>
</dbReference>
<evidence type="ECO:0008006" key="12">
    <source>
        <dbReference type="Google" id="ProtNLM"/>
    </source>
</evidence>
<dbReference type="PANTHER" id="PTHR16719:SF0">
    <property type="entry name" value="CYTOCHROME C OXIDASE COPPER CHAPERONE"/>
    <property type="match status" value="1"/>
</dbReference>
<proteinExistence type="inferred from homology"/>
<dbReference type="InterPro" id="IPR009069">
    <property type="entry name" value="Cys_alpha_HP_mot_SF"/>
</dbReference>
<dbReference type="PROSITE" id="PS51808">
    <property type="entry name" value="CHCH"/>
    <property type="match status" value="1"/>
</dbReference>
<dbReference type="Pfam" id="PF05051">
    <property type="entry name" value="COX17"/>
    <property type="match status" value="1"/>
</dbReference>
<dbReference type="Gene3D" id="1.10.287.1130">
    <property type="entry name" value="CytochromE C oxidase copper chaperone"/>
    <property type="match status" value="1"/>
</dbReference>
<protein>
    <recommendedName>
        <fullName evidence="12">Cytochrome c oxidase copper chaperone</fullName>
    </recommendedName>
</protein>
<evidence type="ECO:0000256" key="9">
    <source>
        <dbReference type="SAM" id="MobiDB-lite"/>
    </source>
</evidence>
<comment type="subcellular location">
    <subcellularLocation>
        <location evidence="1">Mitochondrion intermembrane space</location>
    </subcellularLocation>
</comment>
<sequence>MFSSISAWWSSSPTPAAAAPEKPYDPTDPKQNPLNPKGLKPCCACPETKSARDDCFLNTDAGEADEKCKELVQRHIACMRSYGFKI</sequence>
<feature type="binding site" evidence="8">
    <location>
        <position position="43"/>
    </location>
    <ligand>
        <name>Cu cation</name>
        <dbReference type="ChEBI" id="CHEBI:23378"/>
    </ligand>
</feature>
<keyword evidence="6" id="KW-1015">Disulfide bond</keyword>
<keyword evidence="5" id="KW-0496">Mitochondrion</keyword>
<evidence type="ECO:0000256" key="5">
    <source>
        <dbReference type="ARBA" id="ARBA00023128"/>
    </source>
</evidence>
<dbReference type="GO" id="GO:0005507">
    <property type="term" value="F:copper ion binding"/>
    <property type="evidence" value="ECO:0007669"/>
    <property type="project" value="InterPro"/>
</dbReference>
<keyword evidence="7" id="KW-0143">Chaperone</keyword>
<evidence type="ECO:0000256" key="7">
    <source>
        <dbReference type="ARBA" id="ARBA00023186"/>
    </source>
</evidence>
<feature type="binding site" evidence="8">
    <location>
        <position position="42"/>
    </location>
    <ligand>
        <name>Cu cation</name>
        <dbReference type="ChEBI" id="CHEBI:23378"/>
    </ligand>
</feature>
<gene>
    <name evidence="10" type="ORF">ONZ51_g5166</name>
</gene>
<dbReference type="InterPro" id="IPR007745">
    <property type="entry name" value="Cyt_c_oxidase_Cu-chaperone"/>
</dbReference>
<accession>A0AAD7XDX3</accession>
<evidence type="ECO:0000256" key="6">
    <source>
        <dbReference type="ARBA" id="ARBA00023157"/>
    </source>
</evidence>
<comment type="caution">
    <text evidence="10">The sequence shown here is derived from an EMBL/GenBank/DDBJ whole genome shotgun (WGS) entry which is preliminary data.</text>
</comment>
<dbReference type="PANTHER" id="PTHR16719">
    <property type="entry name" value="CYTOCHROME C OXIDASE COPPER CHAPERONE"/>
    <property type="match status" value="1"/>
</dbReference>
<feature type="region of interest" description="Disordered" evidence="9">
    <location>
        <begin position="1"/>
        <end position="35"/>
    </location>
</feature>
<comment type="similarity">
    <text evidence="2">Belongs to the COX17 family.</text>
</comment>
<dbReference type="EMBL" id="JAPEVG010000108">
    <property type="protein sequence ID" value="KAJ8482711.1"/>
    <property type="molecule type" value="Genomic_DNA"/>
</dbReference>
<dbReference type="AlphaFoldDB" id="A0AAD7XDX3"/>
<dbReference type="GO" id="GO:0005758">
    <property type="term" value="C:mitochondrial intermembrane space"/>
    <property type="evidence" value="ECO:0007669"/>
    <property type="project" value="UniProtKB-SubCell"/>
</dbReference>
<evidence type="ECO:0000256" key="4">
    <source>
        <dbReference type="ARBA" id="ARBA00023008"/>
    </source>
</evidence>
<evidence type="ECO:0000313" key="10">
    <source>
        <dbReference type="EMBL" id="KAJ8482711.1"/>
    </source>
</evidence>
<evidence type="ECO:0000256" key="2">
    <source>
        <dbReference type="ARBA" id="ARBA00009241"/>
    </source>
</evidence>
<feature type="compositionally biased region" description="Low complexity" evidence="9">
    <location>
        <begin position="1"/>
        <end position="20"/>
    </location>
</feature>
<keyword evidence="11" id="KW-1185">Reference proteome</keyword>